<dbReference type="GeneID" id="106809111"/>
<keyword evidence="2" id="KW-1185">Reference proteome</keyword>
<feature type="coiled-coil region" evidence="1">
    <location>
        <begin position="175"/>
        <end position="301"/>
    </location>
</feature>
<dbReference type="RefSeq" id="XP_014667558.1">
    <property type="nucleotide sequence ID" value="XM_014812072.1"/>
</dbReference>
<sequence>MERDREHNSAVIMKDKCQIEESARMKVGEELEKIQLELSMYRHRLEASQESCSTLREERNSLAAEVHSLRQSLARQEARVSDVEQQYQQTLASTHNQSLYDVERLHKDRGSIEGEMKQLRRELEQTQGALRQAQAAVATHERTTERLQEQTLQSEALRTRAASLDTQNSQALGIIAELKAELAALTATNRHLQEKLEEVGIERKAVEARLDKQQLSTEVQLQHAEQKHHQQQRHLEEDKQEIVTRINKLLAQLHETEANLTTVTESKNHYLANQHMYEQELQSLKAQLQEEEAARRAGEERTAHVGRELELVRKQKVESHDKLCELQKHTSDLEAALQVEKNQVALLHEERATLRTSCTEQENYIRDLQQHIEQLQSPS</sequence>
<reference evidence="3" key="1">
    <citation type="submission" date="2025-08" db="UniProtKB">
        <authorList>
            <consortium name="RefSeq"/>
        </authorList>
    </citation>
    <scope>IDENTIFICATION</scope>
</reference>
<evidence type="ECO:0000256" key="1">
    <source>
        <dbReference type="SAM" id="Coils"/>
    </source>
</evidence>
<gene>
    <name evidence="3" type="primary">LOC106809111</name>
</gene>
<evidence type="ECO:0000313" key="2">
    <source>
        <dbReference type="Proteomes" id="UP000695022"/>
    </source>
</evidence>
<accession>A0ABM1E5T7</accession>
<organism evidence="2 3">
    <name type="scientific">Priapulus caudatus</name>
    <name type="common">Priapulid worm</name>
    <dbReference type="NCBI Taxonomy" id="37621"/>
    <lineage>
        <taxon>Eukaryota</taxon>
        <taxon>Metazoa</taxon>
        <taxon>Ecdysozoa</taxon>
        <taxon>Scalidophora</taxon>
        <taxon>Priapulida</taxon>
        <taxon>Priapulimorpha</taxon>
        <taxon>Priapulimorphida</taxon>
        <taxon>Priapulidae</taxon>
        <taxon>Priapulus</taxon>
    </lineage>
</organism>
<dbReference type="Proteomes" id="UP000695022">
    <property type="component" value="Unplaced"/>
</dbReference>
<name>A0ABM1E5T7_PRICU</name>
<protein>
    <submittedName>
        <fullName evidence="3">Myosin-11-like</fullName>
    </submittedName>
</protein>
<dbReference type="Gene3D" id="1.10.287.1490">
    <property type="match status" value="1"/>
</dbReference>
<keyword evidence="1" id="KW-0175">Coiled coil</keyword>
<evidence type="ECO:0000313" key="3">
    <source>
        <dbReference type="RefSeq" id="XP_014667558.1"/>
    </source>
</evidence>
<feature type="coiled-coil region" evidence="1">
    <location>
        <begin position="31"/>
        <end position="150"/>
    </location>
</feature>
<proteinExistence type="predicted"/>